<proteinExistence type="predicted"/>
<dbReference type="EMBL" id="PGFE01000001">
    <property type="protein sequence ID" value="PJJ77105.1"/>
    <property type="molecule type" value="Genomic_DNA"/>
</dbReference>
<dbReference type="Proteomes" id="UP000231693">
    <property type="component" value="Unassembled WGS sequence"/>
</dbReference>
<organism evidence="6 7">
    <name type="scientific">Sediminihabitans luteus</name>
    <dbReference type="NCBI Taxonomy" id="1138585"/>
    <lineage>
        <taxon>Bacteria</taxon>
        <taxon>Bacillati</taxon>
        <taxon>Actinomycetota</taxon>
        <taxon>Actinomycetes</taxon>
        <taxon>Micrococcales</taxon>
        <taxon>Cellulomonadaceae</taxon>
        <taxon>Sediminihabitans</taxon>
    </lineage>
</organism>
<dbReference type="SUPFAM" id="SSF48498">
    <property type="entry name" value="Tetracyclin repressor-like, C-terminal domain"/>
    <property type="match status" value="1"/>
</dbReference>
<evidence type="ECO:0000256" key="3">
    <source>
        <dbReference type="ARBA" id="ARBA00023163"/>
    </source>
</evidence>
<feature type="domain" description="HTH tetR-type" evidence="5">
    <location>
        <begin position="4"/>
        <end position="64"/>
    </location>
</feature>
<evidence type="ECO:0000256" key="2">
    <source>
        <dbReference type="ARBA" id="ARBA00023125"/>
    </source>
</evidence>
<evidence type="ECO:0000313" key="6">
    <source>
        <dbReference type="EMBL" id="PJJ77105.1"/>
    </source>
</evidence>
<protein>
    <submittedName>
        <fullName evidence="6">TetR family transcriptional regulator</fullName>
    </submittedName>
</protein>
<dbReference type="Pfam" id="PF00440">
    <property type="entry name" value="TetR_N"/>
    <property type="match status" value="1"/>
</dbReference>
<keyword evidence="7" id="KW-1185">Reference proteome</keyword>
<dbReference type="GO" id="GO:0045892">
    <property type="term" value="P:negative regulation of DNA-templated transcription"/>
    <property type="evidence" value="ECO:0007669"/>
    <property type="project" value="UniProtKB-ARBA"/>
</dbReference>
<evidence type="ECO:0000256" key="1">
    <source>
        <dbReference type="ARBA" id="ARBA00023015"/>
    </source>
</evidence>
<comment type="caution">
    <text evidence="6">The sequence shown here is derived from an EMBL/GenBank/DDBJ whole genome shotgun (WGS) entry which is preliminary data.</text>
</comment>
<dbReference type="SUPFAM" id="SSF46689">
    <property type="entry name" value="Homeodomain-like"/>
    <property type="match status" value="1"/>
</dbReference>
<dbReference type="PRINTS" id="PR00455">
    <property type="entry name" value="HTHTETR"/>
</dbReference>
<keyword evidence="1" id="KW-0805">Transcription regulation</keyword>
<dbReference type="AlphaFoldDB" id="A0A2M9CZ41"/>
<keyword evidence="2 4" id="KW-0238">DNA-binding</keyword>
<sequence>MPRAQRRAQLLHLAEELFARSGYHHVAMDDVADAAGISKPILYRHFVSKIDLYLNVVDVQGALLVAAVREGLARAASAPGDGASVDGAHVVDAVVEAYVAYARDAGPAASLLFESDVMRDPEVRARVLAPHETVAAELATVLEPLTGLDHGHALVVARTCTGIARSAAAEVDRRTADDAHHLVPQLAWGGLRGMLGSR</sequence>
<accession>A0A2M9CZ41</accession>
<dbReference type="Gene3D" id="1.10.357.10">
    <property type="entry name" value="Tetracycline Repressor, domain 2"/>
    <property type="match status" value="1"/>
</dbReference>
<gene>
    <name evidence="6" type="ORF">CLV28_0318</name>
</gene>
<dbReference type="FunFam" id="1.10.10.60:FF:000141">
    <property type="entry name" value="TetR family transcriptional regulator"/>
    <property type="match status" value="1"/>
</dbReference>
<name>A0A2M9CZ41_9CELL</name>
<dbReference type="InterPro" id="IPR009057">
    <property type="entry name" value="Homeodomain-like_sf"/>
</dbReference>
<reference evidence="6 7" key="1">
    <citation type="submission" date="2017-11" db="EMBL/GenBank/DDBJ databases">
        <title>Genomic Encyclopedia of Archaeal and Bacterial Type Strains, Phase II (KMG-II): From Individual Species to Whole Genera.</title>
        <authorList>
            <person name="Goeker M."/>
        </authorList>
    </citation>
    <scope>NUCLEOTIDE SEQUENCE [LARGE SCALE GENOMIC DNA]</scope>
    <source>
        <strain evidence="6 7">DSM 25478</strain>
    </source>
</reference>
<dbReference type="InterPro" id="IPR001647">
    <property type="entry name" value="HTH_TetR"/>
</dbReference>
<dbReference type="GO" id="GO:0000976">
    <property type="term" value="F:transcription cis-regulatory region binding"/>
    <property type="evidence" value="ECO:0007669"/>
    <property type="project" value="TreeGrafter"/>
</dbReference>
<dbReference type="InterPro" id="IPR036271">
    <property type="entry name" value="Tet_transcr_reg_TetR-rel_C_sf"/>
</dbReference>
<dbReference type="InterPro" id="IPR050109">
    <property type="entry name" value="HTH-type_TetR-like_transc_reg"/>
</dbReference>
<feature type="DNA-binding region" description="H-T-H motif" evidence="4">
    <location>
        <begin position="27"/>
        <end position="46"/>
    </location>
</feature>
<keyword evidence="3" id="KW-0804">Transcription</keyword>
<dbReference type="PROSITE" id="PS50977">
    <property type="entry name" value="HTH_TETR_2"/>
    <property type="match status" value="1"/>
</dbReference>
<dbReference type="PANTHER" id="PTHR30055:SF234">
    <property type="entry name" value="HTH-TYPE TRANSCRIPTIONAL REGULATOR BETI"/>
    <property type="match status" value="1"/>
</dbReference>
<evidence type="ECO:0000256" key="4">
    <source>
        <dbReference type="PROSITE-ProRule" id="PRU00335"/>
    </source>
</evidence>
<dbReference type="PANTHER" id="PTHR30055">
    <property type="entry name" value="HTH-TYPE TRANSCRIPTIONAL REGULATOR RUTR"/>
    <property type="match status" value="1"/>
</dbReference>
<evidence type="ECO:0000313" key="7">
    <source>
        <dbReference type="Proteomes" id="UP000231693"/>
    </source>
</evidence>
<evidence type="ECO:0000259" key="5">
    <source>
        <dbReference type="PROSITE" id="PS50977"/>
    </source>
</evidence>
<dbReference type="GO" id="GO:0003700">
    <property type="term" value="F:DNA-binding transcription factor activity"/>
    <property type="evidence" value="ECO:0007669"/>
    <property type="project" value="TreeGrafter"/>
</dbReference>